<feature type="region of interest" description="Disordered" evidence="1">
    <location>
        <begin position="12"/>
        <end position="36"/>
    </location>
</feature>
<sequence>MIWGQIGFTVCPEQAQRQKEKKSPHRPIAPFFIRPPRPAGQAAALYSAAPRLEPWPYWPQPRSRFPHQLLHARSSSRSGHCGPLSSHKPQAR</sequence>
<dbReference type="AlphaFoldDB" id="A0A149UW70"/>
<accession>A0A149UW70</accession>
<proteinExistence type="predicted"/>
<gene>
    <name evidence="2" type="ORF">AD952_05595</name>
</gene>
<protein>
    <submittedName>
        <fullName evidence="2">Uncharacterized protein</fullName>
    </submittedName>
</protein>
<dbReference type="Proteomes" id="UP000075312">
    <property type="component" value="Unassembled WGS sequence"/>
</dbReference>
<dbReference type="EMBL" id="LHZY01000009">
    <property type="protein sequence ID" value="KXV72188.1"/>
    <property type="molecule type" value="Genomic_DNA"/>
</dbReference>
<evidence type="ECO:0000313" key="3">
    <source>
        <dbReference type="Proteomes" id="UP000075312"/>
    </source>
</evidence>
<feature type="region of interest" description="Disordered" evidence="1">
    <location>
        <begin position="68"/>
        <end position="92"/>
    </location>
</feature>
<reference evidence="2 3" key="1">
    <citation type="submission" date="2015-06" db="EMBL/GenBank/DDBJ databases">
        <title>Improved classification and identification of acetic acid bacteria using matrix-assisted laser desorption/ionization time-of-flight mass spectrometry; Gluconobacter nephelii and Gluconobacter uchimurae are later heterotypic synonyms of Gluconobacter japonicus and Gluconobacter oxydans, respectively.</title>
        <authorList>
            <person name="Li L."/>
            <person name="Cleenwerck I."/>
            <person name="De Vuyst L."/>
            <person name="Vandamme P."/>
        </authorList>
    </citation>
    <scope>NUCLEOTIDE SEQUENCE [LARGE SCALE GENOMIC DNA]</scope>
    <source>
        <strain evidence="2 3">LMG 1608</strain>
    </source>
</reference>
<evidence type="ECO:0000256" key="1">
    <source>
        <dbReference type="SAM" id="MobiDB-lite"/>
    </source>
</evidence>
<comment type="caution">
    <text evidence="2">The sequence shown here is derived from an EMBL/GenBank/DDBJ whole genome shotgun (WGS) entry which is preliminary data.</text>
</comment>
<organism evidence="2 3">
    <name type="scientific">Acetobacter cerevisiae</name>
    <dbReference type="NCBI Taxonomy" id="178900"/>
    <lineage>
        <taxon>Bacteria</taxon>
        <taxon>Pseudomonadati</taxon>
        <taxon>Pseudomonadota</taxon>
        <taxon>Alphaproteobacteria</taxon>
        <taxon>Acetobacterales</taxon>
        <taxon>Acetobacteraceae</taxon>
        <taxon>Acetobacter</taxon>
    </lineage>
</organism>
<name>A0A149UW70_9PROT</name>
<evidence type="ECO:0000313" key="2">
    <source>
        <dbReference type="EMBL" id="KXV72188.1"/>
    </source>
</evidence>